<evidence type="ECO:0000256" key="10">
    <source>
        <dbReference type="ARBA" id="ARBA00023125"/>
    </source>
</evidence>
<dbReference type="CDD" id="cd00075">
    <property type="entry name" value="HATPase"/>
    <property type="match status" value="1"/>
</dbReference>
<dbReference type="PROSITE" id="PS51257">
    <property type="entry name" value="PROKAR_LIPOPROTEIN"/>
    <property type="match status" value="1"/>
</dbReference>
<evidence type="ECO:0000256" key="2">
    <source>
        <dbReference type="ARBA" id="ARBA00012438"/>
    </source>
</evidence>
<dbReference type="InterPro" id="IPR009057">
    <property type="entry name" value="Homeodomain-like_sf"/>
</dbReference>
<dbReference type="SMART" id="SM00387">
    <property type="entry name" value="HATPase_c"/>
    <property type="match status" value="1"/>
</dbReference>
<dbReference type="GO" id="GO:0000155">
    <property type="term" value="F:phosphorelay sensor kinase activity"/>
    <property type="evidence" value="ECO:0007669"/>
    <property type="project" value="InterPro"/>
</dbReference>
<keyword evidence="7" id="KW-0067">ATP-binding</keyword>
<dbReference type="SMART" id="SM00448">
    <property type="entry name" value="REC"/>
    <property type="match status" value="1"/>
</dbReference>
<comment type="catalytic activity">
    <reaction evidence="1">
        <text>ATP + protein L-histidine = ADP + protein N-phospho-L-histidine.</text>
        <dbReference type="EC" id="2.7.13.3"/>
    </reaction>
</comment>
<dbReference type="InterPro" id="IPR011006">
    <property type="entry name" value="CheY-like_superfamily"/>
</dbReference>
<dbReference type="InterPro" id="IPR018062">
    <property type="entry name" value="HTH_AraC-typ_CS"/>
</dbReference>
<evidence type="ECO:0000256" key="1">
    <source>
        <dbReference type="ARBA" id="ARBA00000085"/>
    </source>
</evidence>
<keyword evidence="13" id="KW-0812">Transmembrane</keyword>
<dbReference type="PANTHER" id="PTHR43547:SF2">
    <property type="entry name" value="HYBRID SIGNAL TRANSDUCTION HISTIDINE KINASE C"/>
    <property type="match status" value="1"/>
</dbReference>
<evidence type="ECO:0000259" key="16">
    <source>
        <dbReference type="PROSITE" id="PS50109"/>
    </source>
</evidence>
<feature type="chain" id="PRO_5013337432" description="histidine kinase" evidence="14">
    <location>
        <begin position="33"/>
        <end position="921"/>
    </location>
</feature>
<feature type="signal peptide" evidence="14">
    <location>
        <begin position="1"/>
        <end position="32"/>
    </location>
</feature>
<dbReference type="GO" id="GO:0003700">
    <property type="term" value="F:DNA-binding transcription factor activity"/>
    <property type="evidence" value="ECO:0007669"/>
    <property type="project" value="InterPro"/>
</dbReference>
<evidence type="ECO:0000256" key="4">
    <source>
        <dbReference type="ARBA" id="ARBA00022679"/>
    </source>
</evidence>
<dbReference type="RefSeq" id="WP_083600699.1">
    <property type="nucleotide sequence ID" value="NZ_FSRK01000001.1"/>
</dbReference>
<dbReference type="PROSITE" id="PS01124">
    <property type="entry name" value="HTH_ARAC_FAMILY_2"/>
    <property type="match status" value="1"/>
</dbReference>
<dbReference type="Gene3D" id="1.10.10.60">
    <property type="entry name" value="Homeodomain-like"/>
    <property type="match status" value="1"/>
</dbReference>
<keyword evidence="13" id="KW-1133">Transmembrane helix</keyword>
<dbReference type="InterPro" id="IPR001789">
    <property type="entry name" value="Sig_transdc_resp-reg_receiver"/>
</dbReference>
<dbReference type="Proteomes" id="UP000185207">
    <property type="component" value="Unassembled WGS sequence"/>
</dbReference>
<dbReference type="InterPro" id="IPR005467">
    <property type="entry name" value="His_kinase_dom"/>
</dbReference>
<dbReference type="InterPro" id="IPR036890">
    <property type="entry name" value="HATPase_C_sf"/>
</dbReference>
<dbReference type="InterPro" id="IPR036097">
    <property type="entry name" value="HisK_dim/P_sf"/>
</dbReference>
<reference evidence="19" key="1">
    <citation type="submission" date="2016-11" db="EMBL/GenBank/DDBJ databases">
        <authorList>
            <person name="Varghese N."/>
            <person name="Submissions S."/>
        </authorList>
    </citation>
    <scope>NUCLEOTIDE SEQUENCE [LARGE SCALE GENOMIC DNA]</scope>
    <source>
        <strain evidence="19">DSM 27623</strain>
    </source>
</reference>
<evidence type="ECO:0000256" key="13">
    <source>
        <dbReference type="SAM" id="Phobius"/>
    </source>
</evidence>
<dbReference type="SMART" id="SM00388">
    <property type="entry name" value="HisKA"/>
    <property type="match status" value="1"/>
</dbReference>
<dbReference type="SUPFAM" id="SSF46689">
    <property type="entry name" value="Homeodomain-like"/>
    <property type="match status" value="1"/>
</dbReference>
<keyword evidence="4" id="KW-0808">Transferase</keyword>
<dbReference type="Pfam" id="PF00072">
    <property type="entry name" value="Response_reg"/>
    <property type="match status" value="1"/>
</dbReference>
<evidence type="ECO:0000259" key="15">
    <source>
        <dbReference type="PROSITE" id="PS01124"/>
    </source>
</evidence>
<evidence type="ECO:0000256" key="9">
    <source>
        <dbReference type="ARBA" id="ARBA00023015"/>
    </source>
</evidence>
<dbReference type="GO" id="GO:0005524">
    <property type="term" value="F:ATP binding"/>
    <property type="evidence" value="ECO:0007669"/>
    <property type="project" value="UniProtKB-KW"/>
</dbReference>
<feature type="domain" description="HTH araC/xylS-type" evidence="15">
    <location>
        <begin position="818"/>
        <end position="917"/>
    </location>
</feature>
<dbReference type="SUPFAM" id="SSF55874">
    <property type="entry name" value="ATPase domain of HSP90 chaperone/DNA topoisomerase II/histidine kinase"/>
    <property type="match status" value="1"/>
</dbReference>
<dbReference type="SMART" id="SM00342">
    <property type="entry name" value="HTH_ARAC"/>
    <property type="match status" value="1"/>
</dbReference>
<evidence type="ECO:0000256" key="5">
    <source>
        <dbReference type="ARBA" id="ARBA00022741"/>
    </source>
</evidence>
<keyword evidence="6" id="KW-0418">Kinase</keyword>
<evidence type="ECO:0000313" key="19">
    <source>
        <dbReference type="Proteomes" id="UP000185207"/>
    </source>
</evidence>
<dbReference type="Pfam" id="PF12833">
    <property type="entry name" value="HTH_18"/>
    <property type="match status" value="1"/>
</dbReference>
<dbReference type="PRINTS" id="PR00032">
    <property type="entry name" value="HTHARAC"/>
</dbReference>
<keyword evidence="5" id="KW-0547">Nucleotide-binding</keyword>
<keyword evidence="10" id="KW-0238">DNA-binding</keyword>
<keyword evidence="13" id="KW-0472">Membrane</keyword>
<dbReference type="InterPro" id="IPR003661">
    <property type="entry name" value="HisK_dim/P_dom"/>
</dbReference>
<dbReference type="Pfam" id="PF13407">
    <property type="entry name" value="Peripla_BP_4"/>
    <property type="match status" value="1"/>
</dbReference>
<keyword evidence="9" id="KW-0805">Transcription regulation</keyword>
<dbReference type="GO" id="GO:0043565">
    <property type="term" value="F:sequence-specific DNA binding"/>
    <property type="evidence" value="ECO:0007669"/>
    <property type="project" value="InterPro"/>
</dbReference>
<evidence type="ECO:0000259" key="17">
    <source>
        <dbReference type="PROSITE" id="PS50110"/>
    </source>
</evidence>
<dbReference type="PROSITE" id="PS00041">
    <property type="entry name" value="HTH_ARAC_FAMILY_1"/>
    <property type="match status" value="1"/>
</dbReference>
<dbReference type="InterPro" id="IPR003594">
    <property type="entry name" value="HATPase_dom"/>
</dbReference>
<dbReference type="SUPFAM" id="SSF47384">
    <property type="entry name" value="Homodimeric domain of signal transducing histidine kinase"/>
    <property type="match status" value="1"/>
</dbReference>
<feature type="transmembrane region" description="Helical" evidence="13">
    <location>
        <begin position="347"/>
        <end position="370"/>
    </location>
</feature>
<dbReference type="Gene3D" id="3.40.50.2300">
    <property type="match status" value="3"/>
</dbReference>
<dbReference type="InterPro" id="IPR028082">
    <property type="entry name" value="Peripla_BP_I"/>
</dbReference>
<dbReference type="Pfam" id="PF02518">
    <property type="entry name" value="HATPase_c"/>
    <property type="match status" value="1"/>
</dbReference>
<dbReference type="OrthoDB" id="1522078at2"/>
<dbReference type="AlphaFoldDB" id="A0A1N6G3X7"/>
<name>A0A1N6G3X7_9FLAO</name>
<dbReference type="Gene3D" id="3.30.565.10">
    <property type="entry name" value="Histidine kinase-like ATPase, C-terminal domain"/>
    <property type="match status" value="1"/>
</dbReference>
<evidence type="ECO:0000313" key="18">
    <source>
        <dbReference type="EMBL" id="SIO02200.1"/>
    </source>
</evidence>
<dbReference type="InterPro" id="IPR020449">
    <property type="entry name" value="Tscrpt_reg_AraC-type_HTH"/>
</dbReference>
<dbReference type="CDD" id="cd06308">
    <property type="entry name" value="PBP1_sensor_kinase-like"/>
    <property type="match status" value="1"/>
</dbReference>
<dbReference type="InterPro" id="IPR018060">
    <property type="entry name" value="HTH_AraC"/>
</dbReference>
<protein>
    <recommendedName>
        <fullName evidence="2">histidine kinase</fullName>
        <ecNumber evidence="2">2.7.13.3</ecNumber>
    </recommendedName>
</protein>
<dbReference type="SUPFAM" id="SSF52172">
    <property type="entry name" value="CheY-like"/>
    <property type="match status" value="1"/>
</dbReference>
<evidence type="ECO:0000256" key="7">
    <source>
        <dbReference type="ARBA" id="ARBA00022840"/>
    </source>
</evidence>
<feature type="modified residue" description="4-aspartylphosphate" evidence="12">
    <location>
        <position position="719"/>
    </location>
</feature>
<sequence length="921" mass="104721">MSKKKKFNAFGFAKICLGFFILFMTLSACKDAAERSDKIDIGFSQGLGNHPWRQSMNHAMEIQASLHSEVQLSISKAEGSVKKQIQDIKKMIDRRVDVIIISPIEPNSLIPIVERAFENKIPVILVDRKINSTKYTTYIGADNIEIGKEAAQYILSDSKILKKIIEIKGDDNSSPTVERSFGFEHIIKNDPNTELIKTFKGLPAEAFRKTLNSLGNQSLYVFAFNDELASQAWKVARNEGVENQIKFIGVDGLNTKDGGIQMVLDGKLNATLLYPTGGAEAIETAINIYNGQTPPKRIKLSTTIIDRLNAEIMRNQFDKIIEQQGVIENQVSAVKKQTELYSSQKELFRWSVVLLILMFCLVAYAIYLIYAIKIKNKQLTLTNERITIQRNQIEMIADELKQSNEARVNFFTGLSHEFKTPITLILSSLESLKDTFKSKGTKPSYEIELINKNSNRLLRLVDNLLDFRKVENKTFNLRVSKTNIYDFTYGIFRDFENEAKKRNIRFDIHSANKNLELYIDRNLMDKVYFNLLSNAFKFTPDNGKIEITIQEKGNQAVISFKDNGIGIPEKEIGNVFEAYFKGSNNRKNSSGIGLHLTRQFVELHLGKIEVNSFQGTEFIISLYKGNKHFNEDQMVKEPSVIDADTLAKDAVFTEIENEIYSSNPDNRSERYSLLLVEDNSDLSFFLSNKLKSEFDVMVSDGTDAIDKALGEIPDIIVCDVNLPDKNGFEICEILKNDLRTSHIPVILLTALDNKESYLQGLKSGVDLYLTKPFSYPILIQSLRGLLYNREKLRYYYTNNIGRIVDSKSFGSIEQTFVNKLNHIIQSNIDNAEFSVENLADLLNISRIQLYRKIKAMFDVNVSDYISNIRLEQAKSMLQNPELTISEIAYKTGFSSPNYFSTVFKNKFGVSPNVFRKSAGEE</sequence>
<keyword evidence="19" id="KW-1185">Reference proteome</keyword>
<dbReference type="InterPro" id="IPR025997">
    <property type="entry name" value="SBP_2_dom"/>
</dbReference>
<dbReference type="PROSITE" id="PS50109">
    <property type="entry name" value="HIS_KIN"/>
    <property type="match status" value="1"/>
</dbReference>
<dbReference type="EC" id="2.7.13.3" evidence="2"/>
<feature type="domain" description="Response regulatory" evidence="17">
    <location>
        <begin position="672"/>
        <end position="786"/>
    </location>
</feature>
<proteinExistence type="predicted"/>
<dbReference type="CDD" id="cd17574">
    <property type="entry name" value="REC_OmpR"/>
    <property type="match status" value="1"/>
</dbReference>
<dbReference type="EMBL" id="FSRK01000001">
    <property type="protein sequence ID" value="SIO02200.1"/>
    <property type="molecule type" value="Genomic_DNA"/>
</dbReference>
<evidence type="ECO:0000256" key="12">
    <source>
        <dbReference type="PROSITE-ProRule" id="PRU00169"/>
    </source>
</evidence>
<keyword evidence="14" id="KW-0732">Signal</keyword>
<organism evidence="18 19">
    <name type="scientific">Epilithonimonas zeae</name>
    <dbReference type="NCBI Taxonomy" id="1416779"/>
    <lineage>
        <taxon>Bacteria</taxon>
        <taxon>Pseudomonadati</taxon>
        <taxon>Bacteroidota</taxon>
        <taxon>Flavobacteriia</taxon>
        <taxon>Flavobacteriales</taxon>
        <taxon>Weeksellaceae</taxon>
        <taxon>Chryseobacterium group</taxon>
        <taxon>Epilithonimonas</taxon>
    </lineage>
</organism>
<gene>
    <name evidence="18" type="ORF">SAMN05444409_1635</name>
</gene>
<evidence type="ECO:0000256" key="6">
    <source>
        <dbReference type="ARBA" id="ARBA00022777"/>
    </source>
</evidence>
<evidence type="ECO:0000256" key="14">
    <source>
        <dbReference type="SAM" id="SignalP"/>
    </source>
</evidence>
<dbReference type="FunFam" id="3.30.565.10:FF:000037">
    <property type="entry name" value="Hybrid sensor histidine kinase/response regulator"/>
    <property type="match status" value="1"/>
</dbReference>
<evidence type="ECO:0000256" key="11">
    <source>
        <dbReference type="ARBA" id="ARBA00023163"/>
    </source>
</evidence>
<dbReference type="PROSITE" id="PS50110">
    <property type="entry name" value="RESPONSE_REGULATORY"/>
    <property type="match status" value="1"/>
</dbReference>
<evidence type="ECO:0000256" key="8">
    <source>
        <dbReference type="ARBA" id="ARBA00023012"/>
    </source>
</evidence>
<dbReference type="STRING" id="1416779.SAMN05444409_1635"/>
<dbReference type="PANTHER" id="PTHR43547">
    <property type="entry name" value="TWO-COMPONENT HISTIDINE KINASE"/>
    <property type="match status" value="1"/>
</dbReference>
<dbReference type="SUPFAM" id="SSF53822">
    <property type="entry name" value="Periplasmic binding protein-like I"/>
    <property type="match status" value="1"/>
</dbReference>
<dbReference type="Pfam" id="PF00512">
    <property type="entry name" value="HisKA"/>
    <property type="match status" value="1"/>
</dbReference>
<keyword evidence="8" id="KW-0902">Two-component regulatory system</keyword>
<dbReference type="Gene3D" id="1.10.287.130">
    <property type="match status" value="1"/>
</dbReference>
<accession>A0A1N6G3X7</accession>
<keyword evidence="11" id="KW-0804">Transcription</keyword>
<evidence type="ECO:0000256" key="3">
    <source>
        <dbReference type="ARBA" id="ARBA00022553"/>
    </source>
</evidence>
<keyword evidence="3 12" id="KW-0597">Phosphoprotein</keyword>
<feature type="domain" description="Histidine kinase" evidence="16">
    <location>
        <begin position="413"/>
        <end position="626"/>
    </location>
</feature>
<dbReference type="CDD" id="cd00082">
    <property type="entry name" value="HisKA"/>
    <property type="match status" value="1"/>
</dbReference>